<name>A0ACC2LBC9_PERAE</name>
<reference evidence="1 2" key="1">
    <citation type="journal article" date="2022" name="Hortic Res">
        <title>A haplotype resolved chromosomal level avocado genome allows analysis of novel avocado genes.</title>
        <authorList>
            <person name="Nath O."/>
            <person name="Fletcher S.J."/>
            <person name="Hayward A."/>
            <person name="Shaw L.M."/>
            <person name="Masouleh A.K."/>
            <person name="Furtado A."/>
            <person name="Henry R.J."/>
            <person name="Mitter N."/>
        </authorList>
    </citation>
    <scope>NUCLEOTIDE SEQUENCE [LARGE SCALE GENOMIC DNA]</scope>
    <source>
        <strain evidence="2">cv. Hass</strain>
    </source>
</reference>
<dbReference type="EMBL" id="CM056815">
    <property type="protein sequence ID" value="KAJ8630407.1"/>
    <property type="molecule type" value="Genomic_DNA"/>
</dbReference>
<evidence type="ECO:0000313" key="2">
    <source>
        <dbReference type="Proteomes" id="UP001234297"/>
    </source>
</evidence>
<dbReference type="Proteomes" id="UP001234297">
    <property type="component" value="Chromosome 7"/>
</dbReference>
<sequence>MDEYGRTPFLVAANNGHVGVIMELLQFCPDSAEVADKKDNEGNTPLHLAIVKRHISVLNLLLKDKKLDTRAMNNNGMTALDIAESDKELTMKFRKIVICTALIQAGARRGERLLHTQANRAHAEDITAPRIESYRAMSKIILVVAGLIITVTFAAAFTVPGDYTSDGLDEGMAVLRSRPAFWAFMISDAVALFNSIIASLLLIWAGIGDKDLLVGNVSIATRLMAIALGSLTLAFLSSLWLVVSRWLCIVVLSIFILGFCLALHSICFQFSLLLFKQVISNYLVYPIFHLKRRSAVQSLENMESKSKYSVTNIYRLLVDSQPLSAASPSQPR</sequence>
<comment type="caution">
    <text evidence="1">The sequence shown here is derived from an EMBL/GenBank/DDBJ whole genome shotgun (WGS) entry which is preliminary data.</text>
</comment>
<evidence type="ECO:0000313" key="1">
    <source>
        <dbReference type="EMBL" id="KAJ8630407.1"/>
    </source>
</evidence>
<accession>A0ACC2LBC9</accession>
<gene>
    <name evidence="1" type="ORF">MRB53_023730</name>
</gene>
<organism evidence="1 2">
    <name type="scientific">Persea americana</name>
    <name type="common">Avocado</name>
    <dbReference type="NCBI Taxonomy" id="3435"/>
    <lineage>
        <taxon>Eukaryota</taxon>
        <taxon>Viridiplantae</taxon>
        <taxon>Streptophyta</taxon>
        <taxon>Embryophyta</taxon>
        <taxon>Tracheophyta</taxon>
        <taxon>Spermatophyta</taxon>
        <taxon>Magnoliopsida</taxon>
        <taxon>Magnoliidae</taxon>
        <taxon>Laurales</taxon>
        <taxon>Lauraceae</taxon>
        <taxon>Persea</taxon>
    </lineage>
</organism>
<protein>
    <submittedName>
        <fullName evidence="1">Uncharacterized protein</fullName>
    </submittedName>
</protein>
<keyword evidence="2" id="KW-1185">Reference proteome</keyword>
<proteinExistence type="predicted"/>